<dbReference type="InterPro" id="IPR011701">
    <property type="entry name" value="MFS"/>
</dbReference>
<dbReference type="InterPro" id="IPR050171">
    <property type="entry name" value="MFS_Transporters"/>
</dbReference>
<organism evidence="9 10">
    <name type="scientific">Flavobacterium luminosum</name>
    <dbReference type="NCBI Taxonomy" id="2949086"/>
    <lineage>
        <taxon>Bacteria</taxon>
        <taxon>Pseudomonadati</taxon>
        <taxon>Bacteroidota</taxon>
        <taxon>Flavobacteriia</taxon>
        <taxon>Flavobacteriales</taxon>
        <taxon>Flavobacteriaceae</taxon>
        <taxon>Flavobacterium</taxon>
    </lineage>
</organism>
<feature type="transmembrane region" description="Helical" evidence="7">
    <location>
        <begin position="368"/>
        <end position="386"/>
    </location>
</feature>
<dbReference type="PROSITE" id="PS50850">
    <property type="entry name" value="MFS"/>
    <property type="match status" value="1"/>
</dbReference>
<evidence type="ECO:0000256" key="7">
    <source>
        <dbReference type="SAM" id="Phobius"/>
    </source>
</evidence>
<protein>
    <submittedName>
        <fullName evidence="9">MFS transporter</fullName>
    </submittedName>
</protein>
<dbReference type="Proteomes" id="UP001317191">
    <property type="component" value="Unassembled WGS sequence"/>
</dbReference>
<keyword evidence="3" id="KW-1003">Cell membrane</keyword>
<evidence type="ECO:0000256" key="2">
    <source>
        <dbReference type="ARBA" id="ARBA00022448"/>
    </source>
</evidence>
<dbReference type="EMBL" id="JAMLJM010000005">
    <property type="protein sequence ID" value="MCL9809283.1"/>
    <property type="molecule type" value="Genomic_DNA"/>
</dbReference>
<feature type="transmembrane region" description="Helical" evidence="7">
    <location>
        <begin position="163"/>
        <end position="183"/>
    </location>
</feature>
<evidence type="ECO:0000256" key="4">
    <source>
        <dbReference type="ARBA" id="ARBA00022692"/>
    </source>
</evidence>
<feature type="transmembrane region" description="Helical" evidence="7">
    <location>
        <begin position="335"/>
        <end position="356"/>
    </location>
</feature>
<comment type="caution">
    <text evidence="9">The sequence shown here is derived from an EMBL/GenBank/DDBJ whole genome shotgun (WGS) entry which is preliminary data.</text>
</comment>
<name>A0ABT0TP61_9FLAO</name>
<comment type="subcellular location">
    <subcellularLocation>
        <location evidence="1">Cell membrane</location>
        <topology evidence="1">Multi-pass membrane protein</topology>
    </subcellularLocation>
</comment>
<feature type="domain" description="Major facilitator superfamily (MFS) profile" evidence="8">
    <location>
        <begin position="9"/>
        <end position="390"/>
    </location>
</feature>
<dbReference type="InterPro" id="IPR020846">
    <property type="entry name" value="MFS_dom"/>
</dbReference>
<evidence type="ECO:0000256" key="5">
    <source>
        <dbReference type="ARBA" id="ARBA00022989"/>
    </source>
</evidence>
<keyword evidence="2" id="KW-0813">Transport</keyword>
<feature type="transmembrane region" description="Helical" evidence="7">
    <location>
        <begin position="40"/>
        <end position="61"/>
    </location>
</feature>
<gene>
    <name evidence="9" type="ORF">NAT50_07910</name>
</gene>
<feature type="transmembrane region" description="Helical" evidence="7">
    <location>
        <begin position="211"/>
        <end position="234"/>
    </location>
</feature>
<sequence length="403" mass="45753">MNFKNFPREIWILALVSLVNRIGAVAVPFLSKYLKDEANLTYSQVGWVMVCFGVGSLFGTFLSGKLSDIFGSYKVMVFSLFTSGLIFISLQYVKTFELLCVSVFALTSIADMYRPAMMLSLNNYVSKDMRLKALSLLRAATNLGFVVGPVLGGFLIVNFGYSALLVVDGATCIIAILIFVLFVREKKLLYKMTFNTANLDKLAPFKDIPFVINWIVALITGYLFFQVFSIMPIYHSEVYKLTEFDSGLFLSFSGIILALFEISVVNFVQRNKIVDLFAIIFGLLLIGFSYVLLFLVHEPWVFWIFMVFISFGNMLTFSFASGFVMNRSHKNLEGYFMSIFQMSYGFAHVFSSKTGLTIIQKYSYDTNWLFNGILAFVAAITTYFVLKLIRKEKEKVDDLITLF</sequence>
<evidence type="ECO:0000256" key="6">
    <source>
        <dbReference type="ARBA" id="ARBA00023136"/>
    </source>
</evidence>
<keyword evidence="4 7" id="KW-0812">Transmembrane</keyword>
<dbReference type="Pfam" id="PF07690">
    <property type="entry name" value="MFS_1"/>
    <property type="match status" value="1"/>
</dbReference>
<evidence type="ECO:0000256" key="3">
    <source>
        <dbReference type="ARBA" id="ARBA00022475"/>
    </source>
</evidence>
<feature type="transmembrane region" description="Helical" evidence="7">
    <location>
        <begin position="246"/>
        <end position="264"/>
    </location>
</feature>
<reference evidence="9 10" key="1">
    <citation type="submission" date="2022-05" db="EMBL/GenBank/DDBJ databases">
        <title>Flavobacterium sp., isolated from activated sludge.</title>
        <authorList>
            <person name="Ran Q."/>
        </authorList>
    </citation>
    <scope>NUCLEOTIDE SEQUENCE [LARGE SCALE GENOMIC DNA]</scope>
    <source>
        <strain evidence="9 10">HXWNR70</strain>
    </source>
</reference>
<dbReference type="SUPFAM" id="SSF103473">
    <property type="entry name" value="MFS general substrate transporter"/>
    <property type="match status" value="1"/>
</dbReference>
<dbReference type="InterPro" id="IPR036259">
    <property type="entry name" value="MFS_trans_sf"/>
</dbReference>
<dbReference type="RefSeq" id="WP_250592696.1">
    <property type="nucleotide sequence ID" value="NZ_JAMLJM010000005.1"/>
</dbReference>
<dbReference type="PANTHER" id="PTHR23517:SF14">
    <property type="entry name" value="PUTATIVE-RELATED"/>
    <property type="match status" value="1"/>
</dbReference>
<feature type="transmembrane region" description="Helical" evidence="7">
    <location>
        <begin position="276"/>
        <end position="296"/>
    </location>
</feature>
<dbReference type="PANTHER" id="PTHR23517">
    <property type="entry name" value="RESISTANCE PROTEIN MDTM, PUTATIVE-RELATED-RELATED"/>
    <property type="match status" value="1"/>
</dbReference>
<feature type="transmembrane region" description="Helical" evidence="7">
    <location>
        <begin position="302"/>
        <end position="323"/>
    </location>
</feature>
<keyword evidence="5 7" id="KW-1133">Transmembrane helix</keyword>
<evidence type="ECO:0000259" key="8">
    <source>
        <dbReference type="PROSITE" id="PS50850"/>
    </source>
</evidence>
<keyword evidence="10" id="KW-1185">Reference proteome</keyword>
<accession>A0ABT0TP61</accession>
<dbReference type="Gene3D" id="1.20.1250.20">
    <property type="entry name" value="MFS general substrate transporter like domains"/>
    <property type="match status" value="1"/>
</dbReference>
<keyword evidence="6 7" id="KW-0472">Membrane</keyword>
<proteinExistence type="predicted"/>
<feature type="transmembrane region" description="Helical" evidence="7">
    <location>
        <begin position="134"/>
        <end position="157"/>
    </location>
</feature>
<evidence type="ECO:0000313" key="9">
    <source>
        <dbReference type="EMBL" id="MCL9809283.1"/>
    </source>
</evidence>
<evidence type="ECO:0000313" key="10">
    <source>
        <dbReference type="Proteomes" id="UP001317191"/>
    </source>
</evidence>
<evidence type="ECO:0000256" key="1">
    <source>
        <dbReference type="ARBA" id="ARBA00004651"/>
    </source>
</evidence>